<feature type="transmembrane region" description="Helical" evidence="1">
    <location>
        <begin position="36"/>
        <end position="59"/>
    </location>
</feature>
<gene>
    <name evidence="3" type="ORF">Q9295_07055</name>
</gene>
<reference evidence="3 4" key="1">
    <citation type="submission" date="2023-08" db="EMBL/GenBank/DDBJ databases">
        <title>Characterization of two Paracoccaceae strains isolated from Phycosphere and proposal of Xinfangfangia lacusdiani sp. nov.</title>
        <authorList>
            <person name="Deng Y."/>
            <person name="Zhang Y.Q."/>
        </authorList>
    </citation>
    <scope>NUCLEOTIDE SEQUENCE [LARGE SCALE GENOMIC DNA]</scope>
    <source>
        <strain evidence="3 4">CPCC 101601</strain>
    </source>
</reference>
<evidence type="ECO:0000256" key="1">
    <source>
        <dbReference type="SAM" id="Phobius"/>
    </source>
</evidence>
<comment type="caution">
    <text evidence="3">The sequence shown here is derived from an EMBL/GenBank/DDBJ whole genome shotgun (WGS) entry which is preliminary data.</text>
</comment>
<accession>A0ABU0VWJ6</accession>
<proteinExistence type="predicted"/>
<keyword evidence="1" id="KW-0472">Membrane</keyword>
<keyword evidence="1" id="KW-0812">Transmembrane</keyword>
<feature type="domain" description="DUF1468" evidence="2">
    <location>
        <begin position="7"/>
        <end position="144"/>
    </location>
</feature>
<keyword evidence="1" id="KW-1133">Transmembrane helix</keyword>
<feature type="transmembrane region" description="Helical" evidence="1">
    <location>
        <begin position="79"/>
        <end position="96"/>
    </location>
</feature>
<feature type="transmembrane region" description="Helical" evidence="1">
    <location>
        <begin position="101"/>
        <end position="118"/>
    </location>
</feature>
<feature type="transmembrane region" description="Helical" evidence="1">
    <location>
        <begin position="124"/>
        <end position="141"/>
    </location>
</feature>
<dbReference type="InterPro" id="IPR009936">
    <property type="entry name" value="DUF1468"/>
</dbReference>
<dbReference type="RefSeq" id="WP_306679818.1">
    <property type="nucleotide sequence ID" value="NZ_JAVDBT010000005.1"/>
</dbReference>
<sequence>MTERPWWIAAGLAGWGAIVLWKAAELPQFDRYAGIGPGMFPSIVGGVLIVLGLMLAWQIHRGVRFEEQEAEDVAEGHAVSYRALGLAAAACALPMLTMKPLGFVVTCVGCFVLVAAAFKSRSHVLNAAIGLVFSLICWWLFRKLGVQLGGLLPIAEM</sequence>
<dbReference type="EMBL" id="JAVDBT010000005">
    <property type="protein sequence ID" value="MDQ2066124.1"/>
    <property type="molecule type" value="Genomic_DNA"/>
</dbReference>
<evidence type="ECO:0000259" key="2">
    <source>
        <dbReference type="Pfam" id="PF07331"/>
    </source>
</evidence>
<dbReference type="Pfam" id="PF07331">
    <property type="entry name" value="TctB"/>
    <property type="match status" value="1"/>
</dbReference>
<feature type="transmembrane region" description="Helical" evidence="1">
    <location>
        <begin position="6"/>
        <end position="24"/>
    </location>
</feature>
<name>A0ABU0VWJ6_9RHOB</name>
<organism evidence="3 4">
    <name type="scientific">Pseudogemmobacter lacusdianii</name>
    <dbReference type="NCBI Taxonomy" id="3069608"/>
    <lineage>
        <taxon>Bacteria</taxon>
        <taxon>Pseudomonadati</taxon>
        <taxon>Pseudomonadota</taxon>
        <taxon>Alphaproteobacteria</taxon>
        <taxon>Rhodobacterales</taxon>
        <taxon>Paracoccaceae</taxon>
        <taxon>Pseudogemmobacter</taxon>
    </lineage>
</organism>
<protein>
    <submittedName>
        <fullName evidence="3">Tripartite tricarboxylate transporter TctB family protein</fullName>
    </submittedName>
</protein>
<dbReference type="Proteomes" id="UP001239680">
    <property type="component" value="Unassembled WGS sequence"/>
</dbReference>
<evidence type="ECO:0000313" key="3">
    <source>
        <dbReference type="EMBL" id="MDQ2066124.1"/>
    </source>
</evidence>
<evidence type="ECO:0000313" key="4">
    <source>
        <dbReference type="Proteomes" id="UP001239680"/>
    </source>
</evidence>
<keyword evidence="4" id="KW-1185">Reference proteome</keyword>